<comment type="caution">
    <text evidence="1">The sequence shown here is derived from an EMBL/GenBank/DDBJ whole genome shotgun (WGS) entry which is preliminary data.</text>
</comment>
<accession>A0AAV4QBS9</accession>
<dbReference type="EMBL" id="BPLR01005934">
    <property type="protein sequence ID" value="GIY06164.1"/>
    <property type="molecule type" value="Genomic_DNA"/>
</dbReference>
<sequence length="104" mass="12026">MQGNHNLYSTKTTATPTPTAKALDYCSAEYRAWYLRNWSQVLFNRKPILFECFDDSVVLQCGRRSNPIKAKEIRKGIDTAIVNHSKCVWGARILKIYHNDLHIL</sequence>
<proteinExistence type="predicted"/>
<dbReference type="AlphaFoldDB" id="A0AAV4QBS9"/>
<evidence type="ECO:0000313" key="2">
    <source>
        <dbReference type="Proteomes" id="UP001054945"/>
    </source>
</evidence>
<dbReference type="Proteomes" id="UP001054945">
    <property type="component" value="Unassembled WGS sequence"/>
</dbReference>
<keyword evidence="2" id="KW-1185">Reference proteome</keyword>
<organism evidence="1 2">
    <name type="scientific">Caerostris extrusa</name>
    <name type="common">Bark spider</name>
    <name type="synonym">Caerostris bankana</name>
    <dbReference type="NCBI Taxonomy" id="172846"/>
    <lineage>
        <taxon>Eukaryota</taxon>
        <taxon>Metazoa</taxon>
        <taxon>Ecdysozoa</taxon>
        <taxon>Arthropoda</taxon>
        <taxon>Chelicerata</taxon>
        <taxon>Arachnida</taxon>
        <taxon>Araneae</taxon>
        <taxon>Araneomorphae</taxon>
        <taxon>Entelegynae</taxon>
        <taxon>Araneoidea</taxon>
        <taxon>Araneidae</taxon>
        <taxon>Caerostris</taxon>
    </lineage>
</organism>
<evidence type="ECO:0000313" key="1">
    <source>
        <dbReference type="EMBL" id="GIY06164.1"/>
    </source>
</evidence>
<protein>
    <submittedName>
        <fullName evidence="1">Uncharacterized protein</fullName>
    </submittedName>
</protein>
<name>A0AAV4QBS9_CAEEX</name>
<gene>
    <name evidence="1" type="ORF">CEXT_529831</name>
</gene>
<reference evidence="1 2" key="1">
    <citation type="submission" date="2021-06" db="EMBL/GenBank/DDBJ databases">
        <title>Caerostris extrusa draft genome.</title>
        <authorList>
            <person name="Kono N."/>
            <person name="Arakawa K."/>
        </authorList>
    </citation>
    <scope>NUCLEOTIDE SEQUENCE [LARGE SCALE GENOMIC DNA]</scope>
</reference>